<feature type="transmembrane region" description="Helical" evidence="1">
    <location>
        <begin position="71"/>
        <end position="91"/>
    </location>
</feature>
<evidence type="ECO:0000313" key="2">
    <source>
        <dbReference type="EMBL" id="TWT66719.1"/>
    </source>
</evidence>
<feature type="transmembrane region" description="Helical" evidence="1">
    <location>
        <begin position="171"/>
        <end position="197"/>
    </location>
</feature>
<feature type="transmembrane region" description="Helical" evidence="1">
    <location>
        <begin position="12"/>
        <end position="33"/>
    </location>
</feature>
<keyword evidence="3" id="KW-1185">Reference proteome</keyword>
<comment type="caution">
    <text evidence="2">The sequence shown here is derived from an EMBL/GenBank/DDBJ whole genome shotgun (WGS) entry which is preliminary data.</text>
</comment>
<dbReference type="Gene3D" id="1.20.1250.20">
    <property type="entry name" value="MFS general substrate transporter like domains"/>
    <property type="match status" value="1"/>
</dbReference>
<dbReference type="InterPro" id="IPR036259">
    <property type="entry name" value="MFS_trans_sf"/>
</dbReference>
<name>A0A5C5XW67_9BACT</name>
<dbReference type="SUPFAM" id="SSF103473">
    <property type="entry name" value="MFS general substrate transporter"/>
    <property type="match status" value="1"/>
</dbReference>
<feature type="transmembrane region" description="Helical" evidence="1">
    <location>
        <begin position="228"/>
        <end position="248"/>
    </location>
</feature>
<dbReference type="PANTHER" id="PTHR23526:SF2">
    <property type="entry name" value="MAJOR FACILITATOR SUPERFAMILY (MFS) PROFILE DOMAIN-CONTAINING PROTEIN"/>
    <property type="match status" value="1"/>
</dbReference>
<dbReference type="InterPro" id="IPR052528">
    <property type="entry name" value="Sugar_transport-like"/>
</dbReference>
<keyword evidence="1" id="KW-0472">Membrane</keyword>
<proteinExistence type="predicted"/>
<reference evidence="2 3" key="1">
    <citation type="submission" date="2019-02" db="EMBL/GenBank/DDBJ databases">
        <title>Deep-cultivation of Planctomycetes and their phenomic and genomic characterization uncovers novel biology.</title>
        <authorList>
            <person name="Wiegand S."/>
            <person name="Jogler M."/>
            <person name="Boedeker C."/>
            <person name="Pinto D."/>
            <person name="Vollmers J."/>
            <person name="Rivas-Marin E."/>
            <person name="Kohn T."/>
            <person name="Peeters S.H."/>
            <person name="Heuer A."/>
            <person name="Rast P."/>
            <person name="Oberbeckmann S."/>
            <person name="Bunk B."/>
            <person name="Jeske O."/>
            <person name="Meyerdierks A."/>
            <person name="Storesund J.E."/>
            <person name="Kallscheuer N."/>
            <person name="Luecker S."/>
            <person name="Lage O.M."/>
            <person name="Pohl T."/>
            <person name="Merkel B.J."/>
            <person name="Hornburger P."/>
            <person name="Mueller R.-W."/>
            <person name="Bruemmer F."/>
            <person name="Labrenz M."/>
            <person name="Spormann A.M."/>
            <person name="Op Den Camp H."/>
            <person name="Overmann J."/>
            <person name="Amann R."/>
            <person name="Jetten M.S.M."/>
            <person name="Mascher T."/>
            <person name="Medema M.H."/>
            <person name="Devos D.P."/>
            <person name="Kaster A.-K."/>
            <person name="Ovreas L."/>
            <person name="Rohde M."/>
            <person name="Galperin M.Y."/>
            <person name="Jogler C."/>
        </authorList>
    </citation>
    <scope>NUCLEOTIDE SEQUENCE [LARGE SCALE GENOMIC DNA]</scope>
    <source>
        <strain evidence="2 3">Pla123a</strain>
    </source>
</reference>
<protein>
    <submittedName>
        <fullName evidence="2">Major Facilitator Superfamily protein</fullName>
    </submittedName>
</protein>
<feature type="transmembrane region" description="Helical" evidence="1">
    <location>
        <begin position="260"/>
        <end position="279"/>
    </location>
</feature>
<feature type="transmembrane region" description="Helical" evidence="1">
    <location>
        <begin position="39"/>
        <end position="59"/>
    </location>
</feature>
<dbReference type="EMBL" id="SJPO01000015">
    <property type="protein sequence ID" value="TWT66719.1"/>
    <property type="molecule type" value="Genomic_DNA"/>
</dbReference>
<evidence type="ECO:0000313" key="3">
    <source>
        <dbReference type="Proteomes" id="UP000318478"/>
    </source>
</evidence>
<feature type="transmembrane region" description="Helical" evidence="1">
    <location>
        <begin position="147"/>
        <end position="165"/>
    </location>
</feature>
<organism evidence="2 3">
    <name type="scientific">Posidoniimonas polymericola</name>
    <dbReference type="NCBI Taxonomy" id="2528002"/>
    <lineage>
        <taxon>Bacteria</taxon>
        <taxon>Pseudomonadati</taxon>
        <taxon>Planctomycetota</taxon>
        <taxon>Planctomycetia</taxon>
        <taxon>Pirellulales</taxon>
        <taxon>Lacipirellulaceae</taxon>
        <taxon>Posidoniimonas</taxon>
    </lineage>
</organism>
<gene>
    <name evidence="2" type="ORF">Pla123a_46060</name>
</gene>
<feature type="transmembrane region" description="Helical" evidence="1">
    <location>
        <begin position="386"/>
        <end position="408"/>
    </location>
</feature>
<feature type="transmembrane region" description="Helical" evidence="1">
    <location>
        <begin position="291"/>
        <end position="309"/>
    </location>
</feature>
<accession>A0A5C5XW67</accession>
<feature type="transmembrane region" description="Helical" evidence="1">
    <location>
        <begin position="103"/>
        <end position="127"/>
    </location>
</feature>
<dbReference type="OrthoDB" id="261353at2"/>
<feature type="transmembrane region" description="Helical" evidence="1">
    <location>
        <begin position="351"/>
        <end position="374"/>
    </location>
</feature>
<evidence type="ECO:0000256" key="1">
    <source>
        <dbReference type="SAM" id="Phobius"/>
    </source>
</evidence>
<keyword evidence="1" id="KW-1133">Transmembrane helix</keyword>
<dbReference type="Proteomes" id="UP000318478">
    <property type="component" value="Unassembled WGS sequence"/>
</dbReference>
<keyword evidence="1" id="KW-0812">Transmembrane</keyword>
<sequence>MLRRAVMLANANAALWAIGSGLAPTLLITYLAIGHGAQGLGMSFVLAAPRFAGVLRLATPQLMNRLGSPKRLCVLAYAASSLLLGVAAIVPARVSPVPAGSRLAVLVAAWAAYQVVEYIGTTSLWVWLGRIYPLPLRGRLIGVREQWLTRGQIVGAIAGFCLASSRTSPHLLWWLTPLDVTALAGAAAMATAVLPLIAMPTGSGVTPATVEDAPHRKARVLTPEMRNLLVWSVLLSFANGIAAPARGIMPYRALGMTYPALLALATVMRLGQSICAPVLGAYADRLGARPVIAWSQAVVVLSPLFFLLASPSSPWWVAGAYACWIAYAGLNVGLDLLKLQVAPPGREARSLALYYTANDLASGATIIAGGLLLQPLLNGSTADTSSYTWLLALGFAARLTVGLLAPILPSGPQKPAPSVATA</sequence>
<dbReference type="PANTHER" id="PTHR23526">
    <property type="entry name" value="INTEGRAL MEMBRANE TRANSPORT PROTEIN-RELATED"/>
    <property type="match status" value="1"/>
</dbReference>
<dbReference type="AlphaFoldDB" id="A0A5C5XW67"/>
<feature type="transmembrane region" description="Helical" evidence="1">
    <location>
        <begin position="315"/>
        <end position="339"/>
    </location>
</feature>